<dbReference type="OrthoDB" id="2986589at2"/>
<dbReference type="CDD" id="cd12797">
    <property type="entry name" value="M23_peptidase"/>
    <property type="match status" value="1"/>
</dbReference>
<protein>
    <recommendedName>
        <fullName evidence="1">M23ase beta-sheet core domain-containing protein</fullName>
    </recommendedName>
</protein>
<dbReference type="RefSeq" id="WP_147207907.1">
    <property type="nucleotide sequence ID" value="NZ_BJYM01000001.1"/>
</dbReference>
<dbReference type="SUPFAM" id="SSF51261">
    <property type="entry name" value="Duplicated hybrid motif"/>
    <property type="match status" value="1"/>
</dbReference>
<dbReference type="PANTHER" id="PTHR21666:SF274">
    <property type="entry name" value="STAGE IV SPORULATION PROTEIN FA"/>
    <property type="match status" value="1"/>
</dbReference>
<proteinExistence type="predicted"/>
<accession>A0A511ZDI0</accession>
<dbReference type="InterPro" id="IPR050570">
    <property type="entry name" value="Cell_wall_metabolism_enzyme"/>
</dbReference>
<dbReference type="PANTHER" id="PTHR21666">
    <property type="entry name" value="PEPTIDASE-RELATED"/>
    <property type="match status" value="1"/>
</dbReference>
<evidence type="ECO:0000313" key="2">
    <source>
        <dbReference type="EMBL" id="GEN85507.1"/>
    </source>
</evidence>
<dbReference type="InterPro" id="IPR011055">
    <property type="entry name" value="Dup_hybrid_motif"/>
</dbReference>
<organism evidence="2 3">
    <name type="scientific">Oceanobacillus sojae</name>
    <dbReference type="NCBI Taxonomy" id="582851"/>
    <lineage>
        <taxon>Bacteria</taxon>
        <taxon>Bacillati</taxon>
        <taxon>Bacillota</taxon>
        <taxon>Bacilli</taxon>
        <taxon>Bacillales</taxon>
        <taxon>Bacillaceae</taxon>
        <taxon>Oceanobacillus</taxon>
    </lineage>
</organism>
<dbReference type="AlphaFoldDB" id="A0A511ZDI0"/>
<dbReference type="InterPro" id="IPR016047">
    <property type="entry name" value="M23ase_b-sheet_dom"/>
</dbReference>
<evidence type="ECO:0000259" key="1">
    <source>
        <dbReference type="Pfam" id="PF01551"/>
    </source>
</evidence>
<keyword evidence="3" id="KW-1185">Reference proteome</keyword>
<feature type="domain" description="M23ase beta-sheet core" evidence="1">
    <location>
        <begin position="160"/>
        <end position="250"/>
    </location>
</feature>
<dbReference type="Pfam" id="PF01551">
    <property type="entry name" value="Peptidase_M23"/>
    <property type="match status" value="1"/>
</dbReference>
<comment type="caution">
    <text evidence="2">The sequence shown here is derived from an EMBL/GenBank/DDBJ whole genome shotgun (WGS) entry which is preliminary data.</text>
</comment>
<dbReference type="Gene3D" id="2.70.70.10">
    <property type="entry name" value="Glucose Permease (Domain IIA)"/>
    <property type="match status" value="1"/>
</dbReference>
<reference evidence="2 3" key="1">
    <citation type="submission" date="2019-07" db="EMBL/GenBank/DDBJ databases">
        <title>Whole genome shotgun sequence of Oceanobacillus sojae NBRC 105379.</title>
        <authorList>
            <person name="Hosoyama A."/>
            <person name="Uohara A."/>
            <person name="Ohji S."/>
            <person name="Ichikawa N."/>
        </authorList>
    </citation>
    <scope>NUCLEOTIDE SEQUENCE [LARGE SCALE GENOMIC DNA]</scope>
    <source>
        <strain evidence="2 3">NBRC 105379</strain>
    </source>
</reference>
<dbReference type="GO" id="GO:0004222">
    <property type="term" value="F:metalloendopeptidase activity"/>
    <property type="evidence" value="ECO:0007669"/>
    <property type="project" value="TreeGrafter"/>
</dbReference>
<dbReference type="EMBL" id="BJYM01000001">
    <property type="protein sequence ID" value="GEN85507.1"/>
    <property type="molecule type" value="Genomic_DNA"/>
</dbReference>
<sequence length="260" mass="28861">MDKNLKKIRKSIEMRQKVKGLNRAKQGNQEDYLQSNALPDMEESHGFYPSISSSHTNSAIPENNSRITSIAVKALLSVSLFLGTALVTEVDKPFMEQPREWITSTLTNQFPFAKVNAWYSEVFGTPLSFRPSTITEEVVTDSTYLPVNGTISEHFHENGQGVYIDTEGEENVAAVGEGIVVFAGNDRSTDKTVKIQHADGSTTQYGFLDSIEVHLYQHISNGQVLGALGKESGNQSVFFAIEQENQYIDPEQVILVDQQP</sequence>
<evidence type="ECO:0000313" key="3">
    <source>
        <dbReference type="Proteomes" id="UP000321558"/>
    </source>
</evidence>
<dbReference type="Proteomes" id="UP000321558">
    <property type="component" value="Unassembled WGS sequence"/>
</dbReference>
<dbReference type="STRING" id="582851.GCA_900162665_02481"/>
<gene>
    <name evidence="2" type="ORF">OSO01_02460</name>
</gene>
<name>A0A511ZDI0_9BACI</name>